<feature type="domain" description="WH2" evidence="2">
    <location>
        <begin position="158"/>
        <end position="175"/>
    </location>
</feature>
<name>A0ABN9M6R3_9NEOB</name>
<feature type="region of interest" description="Disordered" evidence="1">
    <location>
        <begin position="275"/>
        <end position="497"/>
    </location>
</feature>
<dbReference type="Gene3D" id="3.30.420.10">
    <property type="entry name" value="Ribonuclease H-like superfamily/Ribonuclease H"/>
    <property type="match status" value="1"/>
</dbReference>
<dbReference type="EMBL" id="CAUEEQ010049970">
    <property type="protein sequence ID" value="CAJ0960407.1"/>
    <property type="molecule type" value="Genomic_DNA"/>
</dbReference>
<accession>A0ABN9M6R3</accession>
<comment type="caution">
    <text evidence="3">The sequence shown here is derived from an EMBL/GenBank/DDBJ whole genome shotgun (WGS) entry which is preliminary data.</text>
</comment>
<gene>
    <name evidence="3" type="ORF">RIMI_LOCUS17262100</name>
</gene>
<dbReference type="SMART" id="SM00246">
    <property type="entry name" value="WH2"/>
    <property type="match status" value="1"/>
</dbReference>
<feature type="compositionally biased region" description="Pro residues" evidence="1">
    <location>
        <begin position="341"/>
        <end position="364"/>
    </location>
</feature>
<dbReference type="InterPro" id="IPR003124">
    <property type="entry name" value="WH2_dom"/>
</dbReference>
<protein>
    <recommendedName>
        <fullName evidence="2">WH2 domain-containing protein</fullName>
    </recommendedName>
</protein>
<proteinExistence type="predicted"/>
<feature type="region of interest" description="Disordered" evidence="1">
    <location>
        <begin position="138"/>
        <end position="161"/>
    </location>
</feature>
<feature type="compositionally biased region" description="Polar residues" evidence="1">
    <location>
        <begin position="487"/>
        <end position="497"/>
    </location>
</feature>
<dbReference type="Pfam" id="PF02205">
    <property type="entry name" value="WH2"/>
    <property type="match status" value="1"/>
</dbReference>
<dbReference type="Proteomes" id="UP001176940">
    <property type="component" value="Unassembled WGS sequence"/>
</dbReference>
<dbReference type="InterPro" id="IPR036397">
    <property type="entry name" value="RNaseH_sf"/>
</dbReference>
<evidence type="ECO:0000313" key="4">
    <source>
        <dbReference type="Proteomes" id="UP001176940"/>
    </source>
</evidence>
<dbReference type="PROSITE" id="PS51082">
    <property type="entry name" value="WH2"/>
    <property type="match status" value="1"/>
</dbReference>
<evidence type="ECO:0000313" key="3">
    <source>
        <dbReference type="EMBL" id="CAJ0960407.1"/>
    </source>
</evidence>
<feature type="compositionally biased region" description="Pro residues" evidence="1">
    <location>
        <begin position="415"/>
        <end position="432"/>
    </location>
</feature>
<organism evidence="3 4">
    <name type="scientific">Ranitomeya imitator</name>
    <name type="common">mimic poison frog</name>
    <dbReference type="NCBI Taxonomy" id="111125"/>
    <lineage>
        <taxon>Eukaryota</taxon>
        <taxon>Metazoa</taxon>
        <taxon>Chordata</taxon>
        <taxon>Craniata</taxon>
        <taxon>Vertebrata</taxon>
        <taxon>Euteleostomi</taxon>
        <taxon>Amphibia</taxon>
        <taxon>Batrachia</taxon>
        <taxon>Anura</taxon>
        <taxon>Neobatrachia</taxon>
        <taxon>Hyloidea</taxon>
        <taxon>Dendrobatidae</taxon>
        <taxon>Dendrobatinae</taxon>
        <taxon>Ranitomeya</taxon>
    </lineage>
</organism>
<keyword evidence="4" id="KW-1185">Reference proteome</keyword>
<feature type="compositionally biased region" description="Pro residues" evidence="1">
    <location>
        <begin position="467"/>
        <end position="486"/>
    </location>
</feature>
<feature type="compositionally biased region" description="Low complexity" evidence="1">
    <location>
        <begin position="433"/>
        <end position="443"/>
    </location>
</feature>
<evidence type="ECO:0000256" key="1">
    <source>
        <dbReference type="SAM" id="MobiDB-lite"/>
    </source>
</evidence>
<evidence type="ECO:0000259" key="2">
    <source>
        <dbReference type="PROSITE" id="PS51082"/>
    </source>
</evidence>
<sequence>MILNTRQNNDPKHTSKSTIDYLKSHKLKVLQRPSQSPGLNIIENQWQDLKIAVHARRPRNITELEEFSKEEWMTTPQRRIESPLIGFKKRLQAATLAKGGATRTPALSIFTCSLCGSVFSTDAQQRARIDYVTVPSNLSGRSAPPKLKQETGGGGGGGRSALLSDIQKGARLKKVTEVNDRSAPVIHKFGLFSLARNTSVSRMWKRSSGVGTVERSVRPHSNTWSRTLRSGVPAPELRFHMRDTDVFLANAKKNGGTGNSRSAVAPPTGGLFAGGFPVLKPSNKRDATGNKSAPQLPGIKGSVPKLPDQVPPKTDHPKPIPHTVAARPPPPRPTILGRLSPVPPPIPQAPHPIPQVPPPIPPSSSKPQLMPSSPIPSTFKERPAKPTGGSNGPPSPVNCQDKSKLQRPQSQFFPSTPPPLPPYPPPTLPPGYPGRRSPSPSVPDGRDHSGLPPPPLPSVPSRLEDFIPPPPDIRDLPPPPPPPPHPSNVNVYQAQII</sequence>
<reference evidence="3" key="1">
    <citation type="submission" date="2023-07" db="EMBL/GenBank/DDBJ databases">
        <authorList>
            <person name="Stuckert A."/>
        </authorList>
    </citation>
    <scope>NUCLEOTIDE SEQUENCE</scope>
</reference>